<sequence>AIGAPVGGKPVTKNAGFAQMASFVNKRSNKSGWGLIKKDHKKGITTIEAKLDELCPYFSRIDTIYEEKQNV</sequence>
<comment type="caution">
    <text evidence="1">The sequence shown here is derived from an EMBL/GenBank/DDBJ whole genome shotgun (WGS) entry which is preliminary data.</text>
</comment>
<organism evidence="1 2">
    <name type="scientific">Cetraspora pellucida</name>
    <dbReference type="NCBI Taxonomy" id="1433469"/>
    <lineage>
        <taxon>Eukaryota</taxon>
        <taxon>Fungi</taxon>
        <taxon>Fungi incertae sedis</taxon>
        <taxon>Mucoromycota</taxon>
        <taxon>Glomeromycotina</taxon>
        <taxon>Glomeromycetes</taxon>
        <taxon>Diversisporales</taxon>
        <taxon>Gigasporaceae</taxon>
        <taxon>Cetraspora</taxon>
    </lineage>
</organism>
<dbReference type="Proteomes" id="UP000789759">
    <property type="component" value="Unassembled WGS sequence"/>
</dbReference>
<accession>A0A9N9CWL9</accession>
<evidence type="ECO:0000313" key="1">
    <source>
        <dbReference type="EMBL" id="CAG8615164.1"/>
    </source>
</evidence>
<proteinExistence type="predicted"/>
<dbReference type="OrthoDB" id="2424990at2759"/>
<keyword evidence="2" id="KW-1185">Reference proteome</keyword>
<evidence type="ECO:0000313" key="2">
    <source>
        <dbReference type="Proteomes" id="UP000789759"/>
    </source>
</evidence>
<gene>
    <name evidence="1" type="ORF">CPELLU_LOCUS7647</name>
</gene>
<protein>
    <submittedName>
        <fullName evidence="1">17830_t:CDS:1</fullName>
    </submittedName>
</protein>
<dbReference type="AlphaFoldDB" id="A0A9N9CWL9"/>
<name>A0A9N9CWL9_9GLOM</name>
<feature type="non-terminal residue" evidence="1">
    <location>
        <position position="1"/>
    </location>
</feature>
<reference evidence="1" key="1">
    <citation type="submission" date="2021-06" db="EMBL/GenBank/DDBJ databases">
        <authorList>
            <person name="Kallberg Y."/>
            <person name="Tangrot J."/>
            <person name="Rosling A."/>
        </authorList>
    </citation>
    <scope>NUCLEOTIDE SEQUENCE</scope>
    <source>
        <strain evidence="1">FL966</strain>
    </source>
</reference>
<dbReference type="EMBL" id="CAJVQA010005188">
    <property type="protein sequence ID" value="CAG8615164.1"/>
    <property type="molecule type" value="Genomic_DNA"/>
</dbReference>